<proteinExistence type="inferred from homology"/>
<reference evidence="5" key="1">
    <citation type="journal article" date="2014" name="Int. J. Syst. Evol. Microbiol.">
        <title>Complete genome sequence of Corynebacterium casei LMG S-19264T (=DSM 44701T), isolated from a smear-ripened cheese.</title>
        <authorList>
            <consortium name="US DOE Joint Genome Institute (JGI-PGF)"/>
            <person name="Walter F."/>
            <person name="Albersmeier A."/>
            <person name="Kalinowski J."/>
            <person name="Ruckert C."/>
        </authorList>
    </citation>
    <scope>NUCLEOTIDE SEQUENCE</scope>
    <source>
        <strain evidence="5">CGMCC 1.15760</strain>
    </source>
</reference>
<name>A0A917G9P8_9BACI</name>
<sequence length="250" mass="28169">MKTLVCLHGFTGSEATWYDLADDLQDVHIIAFNLYGHGKNHMEERYTMEDQIDAIHRALADVPSFALMGYSMGGRTALCYAAKYPEKITQLFLESASPGLKKASERAARRVQDEKLACMLEHEGLIAFVDYWQDIALFHTQKQLSTERQQQIRTERLSHEASGLAMSLRCVGTGSQPSMWGVLPYLQMPVTLLTGALDDKFCVIAEKMLKKMQNAKHIIVEGAGHAIHVEKSKQFATIVEEELFNKEEAF</sequence>
<dbReference type="EC" id="4.2.99.20" evidence="3"/>
<dbReference type="Pfam" id="PF00561">
    <property type="entry name" value="Abhydrolase_1"/>
    <property type="match status" value="1"/>
</dbReference>
<accession>A0A917G9P8</accession>
<keyword evidence="2 3" id="KW-0456">Lyase</keyword>
<comment type="pathway">
    <text evidence="3">Quinol/quinone metabolism; 1,4-dihydroxy-2-naphthoate biosynthesis; 1,4-dihydroxy-2-naphthoate from chorismate: step 3/7.</text>
</comment>
<dbReference type="GO" id="GO:0070205">
    <property type="term" value="F:2-succinyl-6-hydroxy-2,4-cyclohexadiene-1-carboxylate synthase activity"/>
    <property type="evidence" value="ECO:0007669"/>
    <property type="project" value="UniProtKB-UniRule"/>
</dbReference>
<dbReference type="GO" id="GO:0009234">
    <property type="term" value="P:menaquinone biosynthetic process"/>
    <property type="evidence" value="ECO:0007669"/>
    <property type="project" value="UniProtKB-UniRule"/>
</dbReference>
<dbReference type="RefSeq" id="WP_188615535.1">
    <property type="nucleotide sequence ID" value="NZ_BMJT01000009.1"/>
</dbReference>
<organism evidence="5 6">
    <name type="scientific">Lysinibacillus alkalisoli</name>
    <dbReference type="NCBI Taxonomy" id="1911548"/>
    <lineage>
        <taxon>Bacteria</taxon>
        <taxon>Bacillati</taxon>
        <taxon>Bacillota</taxon>
        <taxon>Bacilli</taxon>
        <taxon>Bacillales</taxon>
        <taxon>Bacillaceae</taxon>
        <taxon>Lysinibacillus</taxon>
    </lineage>
</organism>
<keyword evidence="6" id="KW-1185">Reference proteome</keyword>
<evidence type="ECO:0000256" key="2">
    <source>
        <dbReference type="ARBA" id="ARBA00023239"/>
    </source>
</evidence>
<dbReference type="EMBL" id="BMJT01000009">
    <property type="protein sequence ID" value="GGG30462.1"/>
    <property type="molecule type" value="Genomic_DNA"/>
</dbReference>
<evidence type="ECO:0000313" key="6">
    <source>
        <dbReference type="Proteomes" id="UP000616608"/>
    </source>
</evidence>
<comment type="function">
    <text evidence="3">Catalyzes a proton abstraction reaction that results in 2,5-elimination of pyruvate from 2-succinyl-5-enolpyruvyl-6-hydroxy-3-cyclohexene-1-carboxylate (SEPHCHC) and the formation of 2-succinyl-6-hydroxy-2,4-cyclohexadiene-1-carboxylate (SHCHC).</text>
</comment>
<dbReference type="InterPro" id="IPR000073">
    <property type="entry name" value="AB_hydrolase_1"/>
</dbReference>
<dbReference type="NCBIfam" id="TIGR03695">
    <property type="entry name" value="menH_SHCHC"/>
    <property type="match status" value="1"/>
</dbReference>
<dbReference type="InterPro" id="IPR022485">
    <property type="entry name" value="SHCHC_synthase_MenH"/>
</dbReference>
<protein>
    <recommendedName>
        <fullName evidence="3">Putative 2-succinyl-6-hydroxy-2,4-cyclohexadiene-1-carboxylate synthase</fullName>
        <shortName evidence="3">SHCHC synthase</shortName>
        <ecNumber evidence="3">4.2.99.20</ecNumber>
    </recommendedName>
</protein>
<dbReference type="SUPFAM" id="SSF53474">
    <property type="entry name" value="alpha/beta-Hydrolases"/>
    <property type="match status" value="1"/>
</dbReference>
<comment type="catalytic activity">
    <reaction evidence="3">
        <text>5-enolpyruvoyl-6-hydroxy-2-succinyl-cyclohex-3-ene-1-carboxylate = (1R,6R)-6-hydroxy-2-succinyl-cyclohexa-2,4-diene-1-carboxylate + pyruvate</text>
        <dbReference type="Rhea" id="RHEA:25597"/>
        <dbReference type="ChEBI" id="CHEBI:15361"/>
        <dbReference type="ChEBI" id="CHEBI:58689"/>
        <dbReference type="ChEBI" id="CHEBI:58818"/>
        <dbReference type="EC" id="4.2.99.20"/>
    </reaction>
</comment>
<reference evidence="5" key="2">
    <citation type="submission" date="2020-09" db="EMBL/GenBank/DDBJ databases">
        <authorList>
            <person name="Sun Q."/>
            <person name="Zhou Y."/>
        </authorList>
    </citation>
    <scope>NUCLEOTIDE SEQUENCE</scope>
    <source>
        <strain evidence="5">CGMCC 1.15760</strain>
    </source>
</reference>
<dbReference type="AlphaFoldDB" id="A0A917G9P8"/>
<evidence type="ECO:0000259" key="4">
    <source>
        <dbReference type="Pfam" id="PF00561"/>
    </source>
</evidence>
<feature type="domain" description="AB hydrolase-1" evidence="4">
    <location>
        <begin position="3"/>
        <end position="231"/>
    </location>
</feature>
<dbReference type="HAMAP" id="MF_01660">
    <property type="entry name" value="MenH"/>
    <property type="match status" value="1"/>
</dbReference>
<dbReference type="PANTHER" id="PTHR42916">
    <property type="entry name" value="2-SUCCINYL-5-ENOLPYRUVYL-6-HYDROXY-3-CYCLOHEXENE-1-CARBOXYLATE SYNTHASE"/>
    <property type="match status" value="1"/>
</dbReference>
<evidence type="ECO:0000313" key="5">
    <source>
        <dbReference type="EMBL" id="GGG30462.1"/>
    </source>
</evidence>
<comment type="similarity">
    <text evidence="3">Belongs to the AB hydrolase superfamily. MenH family.</text>
</comment>
<dbReference type="PRINTS" id="PR00111">
    <property type="entry name" value="ABHYDROLASE"/>
</dbReference>
<dbReference type="InterPro" id="IPR029058">
    <property type="entry name" value="AB_hydrolase_fold"/>
</dbReference>
<gene>
    <name evidence="3 5" type="primary">menH</name>
    <name evidence="5" type="ORF">GCM10007425_26380</name>
</gene>
<dbReference type="PANTHER" id="PTHR42916:SF1">
    <property type="entry name" value="PROTEIN PHYLLO, CHLOROPLASTIC"/>
    <property type="match status" value="1"/>
</dbReference>
<comment type="pathway">
    <text evidence="3">Quinol/quinone metabolism; menaquinone biosynthesis.</text>
</comment>
<dbReference type="Gene3D" id="3.40.50.1820">
    <property type="entry name" value="alpha/beta hydrolase"/>
    <property type="match status" value="1"/>
</dbReference>
<dbReference type="Proteomes" id="UP000616608">
    <property type="component" value="Unassembled WGS sequence"/>
</dbReference>
<comment type="caution">
    <text evidence="5">The sequence shown here is derived from an EMBL/GenBank/DDBJ whole genome shotgun (WGS) entry which is preliminary data.</text>
</comment>
<comment type="subunit">
    <text evidence="3">Monomer.</text>
</comment>
<evidence type="ECO:0000256" key="3">
    <source>
        <dbReference type="HAMAP-Rule" id="MF_01660"/>
    </source>
</evidence>
<evidence type="ECO:0000256" key="1">
    <source>
        <dbReference type="ARBA" id="ARBA00022428"/>
    </source>
</evidence>
<keyword evidence="1 3" id="KW-0474">Menaquinone biosynthesis</keyword>